<dbReference type="GO" id="GO:0020037">
    <property type="term" value="F:heme binding"/>
    <property type="evidence" value="ECO:0007669"/>
    <property type="project" value="InterPro"/>
</dbReference>
<proteinExistence type="predicted"/>
<dbReference type="InterPro" id="IPR050121">
    <property type="entry name" value="Cytochrome_P450_monoxygenase"/>
</dbReference>
<feature type="binding site" description="axial binding residue" evidence="6">
    <location>
        <position position="455"/>
    </location>
    <ligand>
        <name>heme</name>
        <dbReference type="ChEBI" id="CHEBI:30413"/>
    </ligand>
    <ligandPart>
        <name>Fe</name>
        <dbReference type="ChEBI" id="CHEBI:18248"/>
    </ligandPart>
</feature>
<dbReference type="InterPro" id="IPR002401">
    <property type="entry name" value="Cyt_P450_E_grp-I"/>
</dbReference>
<comment type="cofactor">
    <cofactor evidence="6">
        <name>heme</name>
        <dbReference type="ChEBI" id="CHEBI:30413"/>
    </cofactor>
</comment>
<evidence type="ECO:0000256" key="1">
    <source>
        <dbReference type="ARBA" id="ARBA00004972"/>
    </source>
</evidence>
<keyword evidence="7" id="KW-0472">Membrane</keyword>
<keyword evidence="9" id="KW-1185">Reference proteome</keyword>
<dbReference type="OrthoDB" id="1470350at2759"/>
<dbReference type="PANTHER" id="PTHR24305:SF236">
    <property type="entry name" value="PISATIN DEMETHYLASE"/>
    <property type="match status" value="1"/>
</dbReference>
<dbReference type="AlphaFoldDB" id="A0A9N9PKX6"/>
<evidence type="ECO:0000313" key="9">
    <source>
        <dbReference type="Proteomes" id="UP000696280"/>
    </source>
</evidence>
<dbReference type="PRINTS" id="PR00385">
    <property type="entry name" value="P450"/>
</dbReference>
<gene>
    <name evidence="8" type="ORF">HYFRA_00006947</name>
</gene>
<evidence type="ECO:0000313" key="8">
    <source>
        <dbReference type="EMBL" id="CAG8950451.1"/>
    </source>
</evidence>
<dbReference type="Proteomes" id="UP000696280">
    <property type="component" value="Unassembled WGS sequence"/>
</dbReference>
<keyword evidence="7" id="KW-1133">Transmembrane helix</keyword>
<sequence>MAAFQFLLCQFTWRNLFALLFGFGSGIYGVRSYRAYRRLSHIKGPTLAAWSNLWIVRAVYNLNTHQQLYDVSKKYGSLARIGPNMLLTSDADVIHLMNRARSPYTKSDWYLGIRMQPGHDNILSTIDETEHTRRRNQMAKGYSGKENPGVEARIDHHISNLVKLIATKYISTEKQSKPMDLARKAPFFSIDVITDLAFDEPFGDLTSDQDVHSYITSTEDTMRIVIMMCSVPTISAFINTPIIGNLLFPSSKDLVGPGRLIRVAEEVSRKRFAEDPTGTRKDMMGSFIRNGMKEDNAVTESLAQILAGADTTATAIRATMLFIMTNPRVYKRLQIEIDNFVKATNLPKDQIISNKSSETLPYLQAVIREGLRIWPPVTGLFPKVTPPKGDTINGIFVPGGTQIGYCAWGVHRNPDVFGEDADTFRPERWLETDGEKLANMKKTIELIFGYGKYQCLGQNIAWMELNKIFFELLRQFDWCIVDPTNPWVSGNVGLWLQHDMWVTVTEREAVN</sequence>
<dbReference type="InterPro" id="IPR036396">
    <property type="entry name" value="Cyt_P450_sf"/>
</dbReference>
<evidence type="ECO:0000256" key="2">
    <source>
        <dbReference type="ARBA" id="ARBA00023026"/>
    </source>
</evidence>
<evidence type="ECO:0000256" key="5">
    <source>
        <dbReference type="ARBA" id="ARBA00079990"/>
    </source>
</evidence>
<evidence type="ECO:0000256" key="4">
    <source>
        <dbReference type="ARBA" id="ARBA00068222"/>
    </source>
</evidence>
<comment type="pathway">
    <text evidence="1">Hormone biosynthesis.</text>
</comment>
<organism evidence="8 9">
    <name type="scientific">Hymenoscyphus fraxineus</name>
    <dbReference type="NCBI Taxonomy" id="746836"/>
    <lineage>
        <taxon>Eukaryota</taxon>
        <taxon>Fungi</taxon>
        <taxon>Dikarya</taxon>
        <taxon>Ascomycota</taxon>
        <taxon>Pezizomycotina</taxon>
        <taxon>Leotiomycetes</taxon>
        <taxon>Helotiales</taxon>
        <taxon>Helotiaceae</taxon>
        <taxon>Hymenoscyphus</taxon>
    </lineage>
</organism>
<keyword evidence="7" id="KW-0812">Transmembrane</keyword>
<dbReference type="SUPFAM" id="SSF48264">
    <property type="entry name" value="Cytochrome P450"/>
    <property type="match status" value="1"/>
</dbReference>
<dbReference type="PRINTS" id="PR00463">
    <property type="entry name" value="EP450I"/>
</dbReference>
<dbReference type="Pfam" id="PF00067">
    <property type="entry name" value="p450"/>
    <property type="match status" value="1"/>
</dbReference>
<dbReference type="GO" id="GO:0005506">
    <property type="term" value="F:iron ion binding"/>
    <property type="evidence" value="ECO:0007669"/>
    <property type="project" value="InterPro"/>
</dbReference>
<dbReference type="EMBL" id="CAJVRL010000037">
    <property type="protein sequence ID" value="CAG8950451.1"/>
    <property type="molecule type" value="Genomic_DNA"/>
</dbReference>
<dbReference type="InterPro" id="IPR001128">
    <property type="entry name" value="Cyt_P450"/>
</dbReference>
<feature type="transmembrane region" description="Helical" evidence="7">
    <location>
        <begin position="12"/>
        <end position="30"/>
    </location>
</feature>
<evidence type="ECO:0000256" key="7">
    <source>
        <dbReference type="SAM" id="Phobius"/>
    </source>
</evidence>
<keyword evidence="6" id="KW-0479">Metal-binding</keyword>
<name>A0A9N9PKX6_9HELO</name>
<evidence type="ECO:0000256" key="3">
    <source>
        <dbReference type="ARBA" id="ARBA00067672"/>
    </source>
</evidence>
<keyword evidence="2" id="KW-0843">Virulence</keyword>
<dbReference type="Gene3D" id="1.10.630.10">
    <property type="entry name" value="Cytochrome P450"/>
    <property type="match status" value="1"/>
</dbReference>
<protein>
    <recommendedName>
        <fullName evidence="4">Cytochrome P450 monooxygenase ABA1</fullName>
    </recommendedName>
    <alternativeName>
        <fullName evidence="5">Abscisic acid biosynthesis protein 1</fullName>
    </alternativeName>
    <alternativeName>
        <fullName evidence="3">Cytochrome P450 monooxygenase aba1</fullName>
    </alternativeName>
</protein>
<keyword evidence="6" id="KW-0408">Iron</keyword>
<evidence type="ECO:0000256" key="6">
    <source>
        <dbReference type="PIRSR" id="PIRSR602401-1"/>
    </source>
</evidence>
<dbReference type="GO" id="GO:0004497">
    <property type="term" value="F:monooxygenase activity"/>
    <property type="evidence" value="ECO:0007669"/>
    <property type="project" value="InterPro"/>
</dbReference>
<keyword evidence="6" id="KW-0349">Heme</keyword>
<dbReference type="GO" id="GO:0016705">
    <property type="term" value="F:oxidoreductase activity, acting on paired donors, with incorporation or reduction of molecular oxygen"/>
    <property type="evidence" value="ECO:0007669"/>
    <property type="project" value="InterPro"/>
</dbReference>
<comment type="caution">
    <text evidence="8">The sequence shown here is derived from an EMBL/GenBank/DDBJ whole genome shotgun (WGS) entry which is preliminary data.</text>
</comment>
<dbReference type="FunFam" id="1.10.630.10:FF:000076">
    <property type="entry name" value="Cytochrome P450 monooxygenase"/>
    <property type="match status" value="1"/>
</dbReference>
<dbReference type="CDD" id="cd11060">
    <property type="entry name" value="CYP57A1-like"/>
    <property type="match status" value="1"/>
</dbReference>
<dbReference type="PANTHER" id="PTHR24305">
    <property type="entry name" value="CYTOCHROME P450"/>
    <property type="match status" value="1"/>
</dbReference>
<accession>A0A9N9PKX6</accession>
<reference evidence="8" key="1">
    <citation type="submission" date="2021-07" db="EMBL/GenBank/DDBJ databases">
        <authorList>
            <person name="Durling M."/>
        </authorList>
    </citation>
    <scope>NUCLEOTIDE SEQUENCE</scope>
</reference>